<dbReference type="GO" id="GO:0003824">
    <property type="term" value="F:catalytic activity"/>
    <property type="evidence" value="ECO:0007669"/>
    <property type="project" value="UniProtKB-ARBA"/>
</dbReference>
<dbReference type="Gene3D" id="1.10.150.240">
    <property type="entry name" value="Putative phosphatase, domain 2"/>
    <property type="match status" value="1"/>
</dbReference>
<comment type="similarity">
    <text evidence="2">Belongs to the HAD-like hydrolase superfamily. CbbY/CbbZ/Gph/YieH family.</text>
</comment>
<protein>
    <submittedName>
        <fullName evidence="6">HAD family phosphatase</fullName>
    </submittedName>
</protein>
<dbReference type="SFLD" id="SFLDG01129">
    <property type="entry name" value="C1.5:_HAD__Beta-PGM__Phosphata"/>
    <property type="match status" value="1"/>
</dbReference>
<evidence type="ECO:0000256" key="1">
    <source>
        <dbReference type="ARBA" id="ARBA00001946"/>
    </source>
</evidence>
<dbReference type="SUPFAM" id="SSF56784">
    <property type="entry name" value="HAD-like"/>
    <property type="match status" value="1"/>
</dbReference>
<evidence type="ECO:0000313" key="7">
    <source>
        <dbReference type="Proteomes" id="UP000251993"/>
    </source>
</evidence>
<proteinExistence type="inferred from homology"/>
<dbReference type="GO" id="GO:0046872">
    <property type="term" value="F:metal ion binding"/>
    <property type="evidence" value="ECO:0007669"/>
    <property type="project" value="UniProtKB-KW"/>
</dbReference>
<dbReference type="Gene3D" id="3.40.50.1000">
    <property type="entry name" value="HAD superfamily/HAD-like"/>
    <property type="match status" value="1"/>
</dbReference>
<organism evidence="6 7">
    <name type="scientific">Runella rosea</name>
    <dbReference type="NCBI Taxonomy" id="2259595"/>
    <lineage>
        <taxon>Bacteria</taxon>
        <taxon>Pseudomonadati</taxon>
        <taxon>Bacteroidota</taxon>
        <taxon>Cytophagia</taxon>
        <taxon>Cytophagales</taxon>
        <taxon>Spirosomataceae</taxon>
        <taxon>Runella</taxon>
    </lineage>
</organism>
<dbReference type="InterPro" id="IPR006439">
    <property type="entry name" value="HAD-SF_hydro_IA"/>
</dbReference>
<dbReference type="PANTHER" id="PTHR46193:SF18">
    <property type="entry name" value="HEXITOL PHOSPHATASE B"/>
    <property type="match status" value="1"/>
</dbReference>
<reference evidence="6 7" key="1">
    <citation type="submission" date="2018-07" db="EMBL/GenBank/DDBJ databases">
        <title>Genome sequencing of Runella.</title>
        <authorList>
            <person name="Baek M.-G."/>
            <person name="Yi H."/>
        </authorList>
    </citation>
    <scope>NUCLEOTIDE SEQUENCE [LARGE SCALE GENOMIC DNA]</scope>
    <source>
        <strain evidence="6 7">HYN0085</strain>
    </source>
</reference>
<evidence type="ECO:0000256" key="3">
    <source>
        <dbReference type="ARBA" id="ARBA00022723"/>
    </source>
</evidence>
<evidence type="ECO:0000313" key="6">
    <source>
        <dbReference type="EMBL" id="AXE21315.1"/>
    </source>
</evidence>
<evidence type="ECO:0000256" key="2">
    <source>
        <dbReference type="ARBA" id="ARBA00006171"/>
    </source>
</evidence>
<dbReference type="RefSeq" id="WP_114070076.1">
    <property type="nucleotide sequence ID" value="NZ_CP030850.1"/>
</dbReference>
<name>A0A344TRP4_9BACT</name>
<dbReference type="Pfam" id="PF13419">
    <property type="entry name" value="HAD_2"/>
    <property type="match status" value="1"/>
</dbReference>
<dbReference type="AlphaFoldDB" id="A0A344TRP4"/>
<keyword evidence="7" id="KW-1185">Reference proteome</keyword>
<dbReference type="Proteomes" id="UP000251993">
    <property type="component" value="Chromosome"/>
</dbReference>
<dbReference type="OrthoDB" id="9797743at2"/>
<dbReference type="EMBL" id="CP030850">
    <property type="protein sequence ID" value="AXE21315.1"/>
    <property type="molecule type" value="Genomic_DNA"/>
</dbReference>
<dbReference type="SFLD" id="SFLDS00003">
    <property type="entry name" value="Haloacid_Dehalogenase"/>
    <property type="match status" value="1"/>
</dbReference>
<evidence type="ECO:0000256" key="5">
    <source>
        <dbReference type="ARBA" id="ARBA00023277"/>
    </source>
</evidence>
<keyword evidence="4" id="KW-0460">Magnesium</keyword>
<dbReference type="InterPro" id="IPR036412">
    <property type="entry name" value="HAD-like_sf"/>
</dbReference>
<dbReference type="KEGG" id="run:DR864_28035"/>
<dbReference type="NCBIfam" id="TIGR01509">
    <property type="entry name" value="HAD-SF-IA-v3"/>
    <property type="match status" value="1"/>
</dbReference>
<dbReference type="InterPro" id="IPR023214">
    <property type="entry name" value="HAD_sf"/>
</dbReference>
<sequence>MSQLAVIFDMDGVIADTNPTHNVAWRKFLDRYEIVPTEDDLQNHMYGKHNSYILNYFLKRELMAEELLQLQFEKEALFRELYMSIVQPLPGLLTFLADLKQNGVKLGIATSAPVENLEMMVGQIPLLNEVMSSMLSEKDVTKHKPNPEVYLKSAERLGVSPSQCVVFEDSVSGVSAGLAAGMKVIGVTTSHSSDELPPCSAYINDYLNMSYSSVLQLINATL</sequence>
<dbReference type="PANTHER" id="PTHR46193">
    <property type="entry name" value="6-PHOSPHOGLUCONATE PHOSPHATASE"/>
    <property type="match status" value="1"/>
</dbReference>
<dbReference type="PRINTS" id="PR00413">
    <property type="entry name" value="HADHALOGNASE"/>
</dbReference>
<accession>A0A344TRP4</accession>
<dbReference type="SFLD" id="SFLDG01135">
    <property type="entry name" value="C1.5.6:_HAD__Beta-PGM__Phospha"/>
    <property type="match status" value="1"/>
</dbReference>
<dbReference type="InterPro" id="IPR051600">
    <property type="entry name" value="Beta-PGM-like"/>
</dbReference>
<evidence type="ECO:0000256" key="4">
    <source>
        <dbReference type="ARBA" id="ARBA00022842"/>
    </source>
</evidence>
<keyword evidence="3" id="KW-0479">Metal-binding</keyword>
<gene>
    <name evidence="6" type="ORF">DR864_28035</name>
</gene>
<dbReference type="InterPro" id="IPR023198">
    <property type="entry name" value="PGP-like_dom2"/>
</dbReference>
<dbReference type="InterPro" id="IPR041492">
    <property type="entry name" value="HAD_2"/>
</dbReference>
<keyword evidence="5" id="KW-0119">Carbohydrate metabolism</keyword>
<dbReference type="CDD" id="cd07505">
    <property type="entry name" value="HAD_BPGM-like"/>
    <property type="match status" value="1"/>
</dbReference>
<comment type="cofactor">
    <cofactor evidence="1">
        <name>Mg(2+)</name>
        <dbReference type="ChEBI" id="CHEBI:18420"/>
    </cofactor>
</comment>